<comment type="cofactor">
    <cofactor evidence="1 3">
        <name>pyridoxal 5'-phosphate</name>
        <dbReference type="ChEBI" id="CHEBI:597326"/>
    </cofactor>
</comment>
<dbReference type="InterPro" id="IPR029066">
    <property type="entry name" value="PLP-binding_barrel"/>
</dbReference>
<feature type="domain" description="Orn/DAP/Arg decarboxylase 2 N-terminal" evidence="4">
    <location>
        <begin position="64"/>
        <end position="267"/>
    </location>
</feature>
<evidence type="ECO:0000256" key="2">
    <source>
        <dbReference type="ARBA" id="ARBA00022898"/>
    </source>
</evidence>
<dbReference type="AlphaFoldDB" id="A0A2H0VFK5"/>
<dbReference type="Gene3D" id="2.40.37.10">
    <property type="entry name" value="Lyase, Ornithine Decarboxylase, Chain A, domain 1"/>
    <property type="match status" value="1"/>
</dbReference>
<evidence type="ECO:0000259" key="4">
    <source>
        <dbReference type="Pfam" id="PF02784"/>
    </source>
</evidence>
<dbReference type="InterPro" id="IPR009006">
    <property type="entry name" value="Ala_racemase/Decarboxylase_C"/>
</dbReference>
<keyword evidence="2 3" id="KW-0663">Pyridoxal phosphate</keyword>
<dbReference type="SUPFAM" id="SSF51419">
    <property type="entry name" value="PLP-binding barrel"/>
    <property type="match status" value="1"/>
</dbReference>
<proteinExistence type="predicted"/>
<evidence type="ECO:0000313" key="6">
    <source>
        <dbReference type="Proteomes" id="UP000231466"/>
    </source>
</evidence>
<gene>
    <name evidence="5" type="ORF">COT89_02325</name>
</gene>
<accession>A0A2H0VFK5</accession>
<dbReference type="Pfam" id="PF02784">
    <property type="entry name" value="Orn_Arg_deC_N"/>
    <property type="match status" value="1"/>
</dbReference>
<dbReference type="InterPro" id="IPR022653">
    <property type="entry name" value="De-COase2_pyr-phos_BS"/>
</dbReference>
<evidence type="ECO:0000256" key="3">
    <source>
        <dbReference type="PIRSR" id="PIRSR600183-50"/>
    </source>
</evidence>
<comment type="caution">
    <text evidence="5">The sequence shown here is derived from an EMBL/GenBank/DDBJ whole genome shotgun (WGS) entry which is preliminary data.</text>
</comment>
<dbReference type="Proteomes" id="UP000231466">
    <property type="component" value="Unassembled WGS sequence"/>
</dbReference>
<name>A0A2H0VFK5_9BACT</name>
<dbReference type="Gene3D" id="3.20.20.10">
    <property type="entry name" value="Alanine racemase"/>
    <property type="match status" value="1"/>
</dbReference>
<sequence>MISKNLKAQKAIVNKVLAEPVRAATGNLLPTVKSALKKRASILALTKKHQTPFYVFDQREVKKSIDEFTNAFKERMPGLQIYYAVKANDHDFLLKEVVKNGLGLDVSSGKELELAIKHGVEKIIFSGPAKSSLELRTAITNRRKTIIHLDSFGELKKLGQTLNKNQQIRAGIRVSTGHHGDWHKFGIPLTDLANFWREAKKYPGVNLSGLQCHISFNQSAEPYQKMIIEIANYLRKQFSSQELEEIKFFDFGGGFSPSLLEAEYPWTTPQGRIIQTANEYYNLHPDFNEKYYPLKPETPMEFAKGISDACKEYLDPLIQCTYMCEPGRMVAERSMHIVVRLADLKNKNFGIADGGTNLIGVWEKYEDYYSPVINFTNPSHRERKFTLYGNLCTPYDIWGFYCYANKIKEGDVMVIPFQGAYTYALANDFIKPIAPTYKI</sequence>
<dbReference type="InterPro" id="IPR022644">
    <property type="entry name" value="De-COase2_N"/>
</dbReference>
<dbReference type="PANTHER" id="PTHR43727">
    <property type="entry name" value="DIAMINOPIMELATE DECARBOXYLASE"/>
    <property type="match status" value="1"/>
</dbReference>
<protein>
    <recommendedName>
        <fullName evidence="4">Orn/DAP/Arg decarboxylase 2 N-terminal domain-containing protein</fullName>
    </recommendedName>
</protein>
<dbReference type="PROSITE" id="PS00878">
    <property type="entry name" value="ODR_DC_2_1"/>
    <property type="match status" value="1"/>
</dbReference>
<organism evidence="5 6">
    <name type="scientific">Candidatus Colwellbacteria bacterium CG10_big_fil_rev_8_21_14_0_10_42_22</name>
    <dbReference type="NCBI Taxonomy" id="1974540"/>
    <lineage>
        <taxon>Bacteria</taxon>
        <taxon>Candidatus Colwelliibacteriota</taxon>
    </lineage>
</organism>
<reference evidence="6" key="1">
    <citation type="submission" date="2017-09" db="EMBL/GenBank/DDBJ databases">
        <title>Depth-based differentiation of microbial function through sediment-hosted aquifers and enrichment of novel symbionts in the deep terrestrial subsurface.</title>
        <authorList>
            <person name="Probst A.J."/>
            <person name="Ladd B."/>
            <person name="Jarett J.K."/>
            <person name="Geller-Mcgrath D.E."/>
            <person name="Sieber C.M.K."/>
            <person name="Emerson J.B."/>
            <person name="Anantharaman K."/>
            <person name="Thomas B.C."/>
            <person name="Malmstrom R."/>
            <person name="Stieglmeier M."/>
            <person name="Klingl A."/>
            <person name="Woyke T."/>
            <person name="Ryan C.M."/>
            <person name="Banfield J.F."/>
        </authorList>
    </citation>
    <scope>NUCLEOTIDE SEQUENCE [LARGE SCALE GENOMIC DNA]</scope>
</reference>
<dbReference type="PRINTS" id="PR01179">
    <property type="entry name" value="ODADCRBXLASE"/>
</dbReference>
<dbReference type="GO" id="GO:0008836">
    <property type="term" value="F:diaminopimelate decarboxylase activity"/>
    <property type="evidence" value="ECO:0007669"/>
    <property type="project" value="TreeGrafter"/>
</dbReference>
<dbReference type="PANTHER" id="PTHR43727:SF2">
    <property type="entry name" value="GROUP IV DECARBOXYLASE"/>
    <property type="match status" value="1"/>
</dbReference>
<feature type="modified residue" description="N6-(pyridoxal phosphate)lysine" evidence="3">
    <location>
        <position position="86"/>
    </location>
</feature>
<dbReference type="SUPFAM" id="SSF50621">
    <property type="entry name" value="Alanine racemase C-terminal domain-like"/>
    <property type="match status" value="1"/>
</dbReference>
<dbReference type="GO" id="GO:0009089">
    <property type="term" value="P:lysine biosynthetic process via diaminopimelate"/>
    <property type="evidence" value="ECO:0007669"/>
    <property type="project" value="TreeGrafter"/>
</dbReference>
<evidence type="ECO:0000256" key="1">
    <source>
        <dbReference type="ARBA" id="ARBA00001933"/>
    </source>
</evidence>
<evidence type="ECO:0000313" key="5">
    <source>
        <dbReference type="EMBL" id="PIR97885.1"/>
    </source>
</evidence>
<dbReference type="EMBL" id="PFAH01000008">
    <property type="protein sequence ID" value="PIR97885.1"/>
    <property type="molecule type" value="Genomic_DNA"/>
</dbReference>
<dbReference type="InterPro" id="IPR000183">
    <property type="entry name" value="Orn/DAP/Arg_de-COase"/>
</dbReference>
<feature type="active site" description="Proton donor" evidence="3">
    <location>
        <position position="392"/>
    </location>
</feature>